<keyword evidence="3" id="KW-1185">Reference proteome</keyword>
<sequence>MKKISLTGALMLVILSLSVAQSRRINFQAPQLYPEGITYDQQKKLFYVGSVRTGAIGSVDEQGNYKEIYKSNDLISSFGMKVVPATTRLWICLSDQNPLYSIYSSPSTLKKMARVIAIDLKTNKKVADVDLASLYNGPHFLNDLTYDTKGNLYITDSFSPVIYKIDQSGKASIFAQNELFRSAATGLNGIVFHPSGFLLAVNNGDGTILKIAVNNPSDVQKVAVDRLFSGGDGLIIDKQNRLLIAQNKGINKVSCLESIDNWKSAKVIAATDAYARFQFPSTIALQNDKIWVLNAKLDELKAKNNPPPSKTFFIQQVELKAAK</sequence>
<proteinExistence type="predicted"/>
<feature type="signal peptide" evidence="1">
    <location>
        <begin position="1"/>
        <end position="20"/>
    </location>
</feature>
<dbReference type="InterPro" id="IPR053224">
    <property type="entry name" value="Sensory_adhesion_molecule"/>
</dbReference>
<reference evidence="2 3" key="1">
    <citation type="submission" date="2019-11" db="EMBL/GenBank/DDBJ databases">
        <title>Pedobacter sp. HMF7647 Genome sequencing and assembly.</title>
        <authorList>
            <person name="Kang H."/>
            <person name="Kim H."/>
            <person name="Joh K."/>
        </authorList>
    </citation>
    <scope>NUCLEOTIDE SEQUENCE [LARGE SCALE GENOMIC DNA]</scope>
    <source>
        <strain evidence="2 3">HMF7647</strain>
    </source>
</reference>
<name>A0A7K1YCT0_9SPHI</name>
<dbReference type="PANTHER" id="PTHR31460">
    <property type="match status" value="1"/>
</dbReference>
<dbReference type="Proteomes" id="UP000466586">
    <property type="component" value="Unassembled WGS sequence"/>
</dbReference>
<dbReference type="RefSeq" id="WP_160845564.1">
    <property type="nucleotide sequence ID" value="NZ_WVHT01000007.1"/>
</dbReference>
<organism evidence="2 3">
    <name type="scientific">Hufsiella arboris</name>
    <dbReference type="NCBI Taxonomy" id="2695275"/>
    <lineage>
        <taxon>Bacteria</taxon>
        <taxon>Pseudomonadati</taxon>
        <taxon>Bacteroidota</taxon>
        <taxon>Sphingobacteriia</taxon>
        <taxon>Sphingobacteriales</taxon>
        <taxon>Sphingobacteriaceae</taxon>
        <taxon>Hufsiella</taxon>
    </lineage>
</organism>
<gene>
    <name evidence="2" type="ORF">GS399_15565</name>
</gene>
<dbReference type="AlphaFoldDB" id="A0A7K1YCT0"/>
<keyword evidence="1" id="KW-0732">Signal</keyword>
<evidence type="ECO:0000313" key="3">
    <source>
        <dbReference type="Proteomes" id="UP000466586"/>
    </source>
</evidence>
<dbReference type="EMBL" id="WVHT01000007">
    <property type="protein sequence ID" value="MXV52392.1"/>
    <property type="molecule type" value="Genomic_DNA"/>
</dbReference>
<dbReference type="SUPFAM" id="SSF63829">
    <property type="entry name" value="Calcium-dependent phosphotriesterase"/>
    <property type="match status" value="1"/>
</dbReference>
<protein>
    <submittedName>
        <fullName evidence="2">Gluconolaconase</fullName>
    </submittedName>
</protein>
<dbReference type="InterPro" id="IPR011042">
    <property type="entry name" value="6-blade_b-propeller_TolB-like"/>
</dbReference>
<accession>A0A7K1YCT0</accession>
<evidence type="ECO:0000313" key="2">
    <source>
        <dbReference type="EMBL" id="MXV52392.1"/>
    </source>
</evidence>
<dbReference type="PANTHER" id="PTHR31460:SF3">
    <property type="entry name" value="MESOCENTIN"/>
    <property type="match status" value="1"/>
</dbReference>
<feature type="chain" id="PRO_5029894380" evidence="1">
    <location>
        <begin position="21"/>
        <end position="323"/>
    </location>
</feature>
<comment type="caution">
    <text evidence="2">The sequence shown here is derived from an EMBL/GenBank/DDBJ whole genome shotgun (WGS) entry which is preliminary data.</text>
</comment>
<dbReference type="Gene3D" id="2.120.10.30">
    <property type="entry name" value="TolB, C-terminal domain"/>
    <property type="match status" value="1"/>
</dbReference>
<evidence type="ECO:0000256" key="1">
    <source>
        <dbReference type="SAM" id="SignalP"/>
    </source>
</evidence>